<organism evidence="1 2">
    <name type="scientific">Pyronema omphalodes (strain CBS 100304)</name>
    <name type="common">Pyronema confluens</name>
    <dbReference type="NCBI Taxonomy" id="1076935"/>
    <lineage>
        <taxon>Eukaryota</taxon>
        <taxon>Fungi</taxon>
        <taxon>Dikarya</taxon>
        <taxon>Ascomycota</taxon>
        <taxon>Pezizomycotina</taxon>
        <taxon>Pezizomycetes</taxon>
        <taxon>Pezizales</taxon>
        <taxon>Pyronemataceae</taxon>
        <taxon>Pyronema</taxon>
    </lineage>
</organism>
<proteinExistence type="predicted"/>
<sequence length="72" mass="8207">MRDGLQDVYFFSCRRKFFCRAVGARWINSICMYMVSCDSETSTGLITAELQSFDPLTLDTPNSGAEMKQLRP</sequence>
<dbReference type="EMBL" id="HF935394">
    <property type="protein sequence ID" value="CCX08174.1"/>
    <property type="molecule type" value="Genomic_DNA"/>
</dbReference>
<evidence type="ECO:0000313" key="1">
    <source>
        <dbReference type="EMBL" id="CCX08174.1"/>
    </source>
</evidence>
<reference evidence="1 2" key="1">
    <citation type="journal article" date="2013" name="PLoS Genet.">
        <title>The genome and development-dependent transcriptomes of Pyronema confluens: a window into fungal evolution.</title>
        <authorList>
            <person name="Traeger S."/>
            <person name="Altegoer F."/>
            <person name="Freitag M."/>
            <person name="Gabaldon T."/>
            <person name="Kempken F."/>
            <person name="Kumar A."/>
            <person name="Marcet-Houben M."/>
            <person name="Poggeler S."/>
            <person name="Stajich J.E."/>
            <person name="Nowrousian M."/>
        </authorList>
    </citation>
    <scope>NUCLEOTIDE SEQUENCE [LARGE SCALE GENOMIC DNA]</scope>
    <source>
        <strain evidence="2">CBS 100304</strain>
        <tissue evidence="1">Vegetative mycelium</tissue>
    </source>
</reference>
<gene>
    <name evidence="1" type="ORF">PCON_07763</name>
</gene>
<keyword evidence="2" id="KW-1185">Reference proteome</keyword>
<accession>U4L182</accession>
<evidence type="ECO:0000313" key="2">
    <source>
        <dbReference type="Proteomes" id="UP000018144"/>
    </source>
</evidence>
<dbReference type="AlphaFoldDB" id="U4L182"/>
<name>U4L182_PYROM</name>
<protein>
    <submittedName>
        <fullName evidence="1">Uncharacterized protein</fullName>
    </submittedName>
</protein>
<dbReference type="Proteomes" id="UP000018144">
    <property type="component" value="Unassembled WGS sequence"/>
</dbReference>